<keyword evidence="1" id="KW-0472">Membrane</keyword>
<dbReference type="GO" id="GO:0043161">
    <property type="term" value="P:proteasome-mediated ubiquitin-dependent protein catabolic process"/>
    <property type="evidence" value="ECO:0007669"/>
    <property type="project" value="TreeGrafter"/>
</dbReference>
<dbReference type="PANTHER" id="PTHR31531:SF2">
    <property type="entry name" value="E3 UBIQUITIN-PROTEIN LIGASE E3D"/>
    <property type="match status" value="1"/>
</dbReference>
<dbReference type="GO" id="GO:0000209">
    <property type="term" value="P:protein polyubiquitination"/>
    <property type="evidence" value="ECO:0007669"/>
    <property type="project" value="TreeGrafter"/>
</dbReference>
<dbReference type="GO" id="GO:0006513">
    <property type="term" value="P:protein monoubiquitination"/>
    <property type="evidence" value="ECO:0007669"/>
    <property type="project" value="TreeGrafter"/>
</dbReference>
<dbReference type="GO" id="GO:0031624">
    <property type="term" value="F:ubiquitin conjugating enzyme binding"/>
    <property type="evidence" value="ECO:0007669"/>
    <property type="project" value="TreeGrafter"/>
</dbReference>
<proteinExistence type="predicted"/>
<keyword evidence="1" id="KW-1133">Transmembrane helix</keyword>
<dbReference type="GO" id="GO:0000151">
    <property type="term" value="C:ubiquitin ligase complex"/>
    <property type="evidence" value="ECO:0007669"/>
    <property type="project" value="TreeGrafter"/>
</dbReference>
<evidence type="ECO:0000256" key="1">
    <source>
        <dbReference type="SAM" id="Phobius"/>
    </source>
</evidence>
<organism evidence="2 3">
    <name type="scientific">Zalerion maritima</name>
    <dbReference type="NCBI Taxonomy" id="339359"/>
    <lineage>
        <taxon>Eukaryota</taxon>
        <taxon>Fungi</taxon>
        <taxon>Dikarya</taxon>
        <taxon>Ascomycota</taxon>
        <taxon>Pezizomycotina</taxon>
        <taxon>Sordariomycetes</taxon>
        <taxon>Lulworthiomycetidae</taxon>
        <taxon>Lulworthiales</taxon>
        <taxon>Lulworthiaceae</taxon>
        <taxon>Zalerion</taxon>
    </lineage>
</organism>
<dbReference type="EMBL" id="JAKWBI020000109">
    <property type="protein sequence ID" value="KAJ2902563.1"/>
    <property type="molecule type" value="Genomic_DNA"/>
</dbReference>
<keyword evidence="3" id="KW-1185">Reference proteome</keyword>
<feature type="transmembrane region" description="Helical" evidence="1">
    <location>
        <begin position="1070"/>
        <end position="1087"/>
    </location>
</feature>
<dbReference type="AlphaFoldDB" id="A0AAD5WTR7"/>
<accession>A0AAD5WTR7</accession>
<feature type="transmembrane region" description="Helical" evidence="1">
    <location>
        <begin position="1099"/>
        <end position="1116"/>
    </location>
</feature>
<gene>
    <name evidence="2" type="ORF">MKZ38_000393</name>
</gene>
<dbReference type="GO" id="GO:0061630">
    <property type="term" value="F:ubiquitin protein ligase activity"/>
    <property type="evidence" value="ECO:0007669"/>
    <property type="project" value="TreeGrafter"/>
</dbReference>
<feature type="transmembrane region" description="Helical" evidence="1">
    <location>
        <begin position="1122"/>
        <end position="1146"/>
    </location>
</feature>
<dbReference type="GO" id="GO:0030332">
    <property type="term" value="F:cyclin binding"/>
    <property type="evidence" value="ECO:0007669"/>
    <property type="project" value="TreeGrafter"/>
</dbReference>
<dbReference type="GO" id="GO:0005634">
    <property type="term" value="C:nucleus"/>
    <property type="evidence" value="ECO:0007669"/>
    <property type="project" value="TreeGrafter"/>
</dbReference>
<reference evidence="2" key="1">
    <citation type="submission" date="2022-07" db="EMBL/GenBank/DDBJ databases">
        <title>Draft genome sequence of Zalerion maritima ATCC 34329, a (micro)plastics degrading marine fungus.</title>
        <authorList>
            <person name="Paco A."/>
            <person name="Goncalves M.F.M."/>
            <person name="Rocha-Santos T.A.P."/>
            <person name="Alves A."/>
        </authorList>
    </citation>
    <scope>NUCLEOTIDE SEQUENCE</scope>
    <source>
        <strain evidence="2">ATCC 34329</strain>
    </source>
</reference>
<dbReference type="Pfam" id="PF09814">
    <property type="entry name" value="HECT_2"/>
    <property type="match status" value="1"/>
</dbReference>
<protein>
    <submittedName>
        <fullName evidence="2">Uncharacterized protein</fullName>
    </submittedName>
</protein>
<comment type="caution">
    <text evidence="2">The sequence shown here is derived from an EMBL/GenBank/DDBJ whole genome shotgun (WGS) entry which is preliminary data.</text>
</comment>
<keyword evidence="1" id="KW-0812">Transmembrane</keyword>
<evidence type="ECO:0000313" key="3">
    <source>
        <dbReference type="Proteomes" id="UP001201980"/>
    </source>
</evidence>
<dbReference type="GO" id="GO:0005829">
    <property type="term" value="C:cytosol"/>
    <property type="evidence" value="ECO:0007669"/>
    <property type="project" value="TreeGrafter"/>
</dbReference>
<evidence type="ECO:0000313" key="2">
    <source>
        <dbReference type="EMBL" id="KAJ2902563.1"/>
    </source>
</evidence>
<dbReference type="Proteomes" id="UP001201980">
    <property type="component" value="Unassembled WGS sequence"/>
</dbReference>
<dbReference type="GO" id="GO:0051865">
    <property type="term" value="P:protein autoubiquitination"/>
    <property type="evidence" value="ECO:0007669"/>
    <property type="project" value="TreeGrafter"/>
</dbReference>
<dbReference type="PANTHER" id="PTHR31531">
    <property type="entry name" value="E3 UBIQUITIN-PROTEIN LIGASE E3D FAMILY MEMBER"/>
    <property type="match status" value="1"/>
</dbReference>
<name>A0AAD5WTR7_9PEZI</name>
<sequence>MSPPIVIYAELLSNIRQVSIAVSLSSPSTQGTIAEISTDGLTLRILHDGSSRQLTLPSAVTAPRFLHIQQNSLELSWRLPRRDSDRDGTLEPIENQAIPWPASELDAPDCQLQCRGCGSVLIQPGRIHSWKDLPSENWAEMMEFWHCHKPAVPDQEDHHHLTSRGYGANSSMAATKGVGFVDLTSFLVSEIDCSGVLKVAMPASANRWHGHRYSYPRKTYIARTLVPDVVETEFSSSGFEGICPGPILGISLEVFSRHRSFGISRRDILFRTLFHCADFFCTLQYSSSTFDHASSATTEATAALDTCDIPDSITDLSIFCHNCRARVGIFNSGTQSVSLFKWTLKVNSSKIVSLELPRVPHCLVSSLLSAVSRSACSKSIIKPQKVDEMGIMEDATNPGRYLHLWILNNGIKFSSSNTKQVFTAIKVLYRTVGASEAHKLVESIMSDVQELRVPLEVINQTKDVLIQTNRILPASQRRFQGWDNAESNVNLDVATSKCRDLAPQHLSPGICHHPTLEEEEKSVVLFPFEPPIPLEPVVDNPRGSTGVILSWRCKGKGSQKVSERSEVDKCNESRERKMLRDGCLAYLIAPALGSPRLLGLHGSWVSTVSTVSTVKTSFADWESLGPVGIKICSPLLWQDWPFLVLGRNERPNLRVPFGPDLWLNIAKKPDARDEFRREPASDLGPVWNDAVLVAYGQDMGARDTSAARSFLQDPMAGGTMQNTMAKVGRSGYSLVESSWTSPATIKATTAKRPNMHKTVLDVKSNEAAGRQDTNGEGAMSSQNILPSVLVGLDEGSHLAQLVLFHIKNWKNDGRRCAGSPRRNDEGVAASAIGAVPGGLAEGRHDGIPMKNAICQSRSGWEGQRMFEIIASSPPDPALLVGSRNTKQSLRREALGGIYARGNHVLGPGIRFLLRGFDVKTDLHLSLIIDSKLPMTLSYSSYSRSRIQCTNLVILASPRLQNAGPHGAASTITTSYTLRVERLAYAGSTGLAAVVGHPDASLSPLPRPMSAAVARMRAALLEADAILSGSRFFLTARGDAGSGSIGTEGHRQAALYQSAHAPALIVNPSPALVLASCLVLGCSVSSFIHRRQDHDPAQTAVFATFVVFAVVLGRAGLGANANFIVLGCVPWALCAAMPVSLAVHFFTRRLEANRRAKADYFKRGGDKEAGDYCNEKAMVAMKPAT</sequence>
<dbReference type="InterPro" id="IPR019193">
    <property type="entry name" value="UBQ-conj_enz_E2-bd_prot"/>
</dbReference>